<comment type="caution">
    <text evidence="20">The sequence shown here is derived from an EMBL/GenBank/DDBJ whole genome shotgun (WGS) entry which is preliminary data.</text>
</comment>
<dbReference type="PANTHER" id="PTHR11136:SF5">
    <property type="entry name" value="FOLYLPOLYGLUTAMATE SYNTHASE, MITOCHONDRIAL"/>
    <property type="match status" value="1"/>
</dbReference>
<comment type="similarity">
    <text evidence="5 17">Belongs to the folylpolyglutamate synthase family.</text>
</comment>
<evidence type="ECO:0000256" key="1">
    <source>
        <dbReference type="ARBA" id="ARBA00004273"/>
    </source>
</evidence>
<feature type="binding site" evidence="19">
    <location>
        <position position="258"/>
    </location>
    <ligand>
        <name>Mg(2+)</name>
        <dbReference type="ChEBI" id="CHEBI:18420"/>
        <label>1</label>
    </ligand>
</feature>
<comment type="subcellular location">
    <subcellularLocation>
        <location evidence="3">Cytoplasm</location>
    </subcellularLocation>
    <subcellularLocation>
        <location evidence="1">Mitochondrion inner membrane</location>
    </subcellularLocation>
    <subcellularLocation>
        <location evidence="2">Mitochondrion matrix</location>
    </subcellularLocation>
</comment>
<comment type="pathway">
    <text evidence="4 17">Cofactor biosynthesis; tetrahydrofolylpolyglutamate biosynthesis.</text>
</comment>
<dbReference type="GO" id="GO:0005524">
    <property type="term" value="F:ATP binding"/>
    <property type="evidence" value="ECO:0007669"/>
    <property type="project" value="UniProtKB-KW"/>
</dbReference>
<gene>
    <name evidence="20" type="ORF">OCU04_000768</name>
</gene>
<keyword evidence="12 18" id="KW-0067">ATP-binding</keyword>
<dbReference type="Proteomes" id="UP001152300">
    <property type="component" value="Unassembled WGS sequence"/>
</dbReference>
<dbReference type="SUPFAM" id="SSF53244">
    <property type="entry name" value="MurD-like peptide ligases, peptide-binding domain"/>
    <property type="match status" value="1"/>
</dbReference>
<evidence type="ECO:0000256" key="12">
    <source>
        <dbReference type="ARBA" id="ARBA00022840"/>
    </source>
</evidence>
<evidence type="ECO:0000256" key="17">
    <source>
        <dbReference type="PIRNR" id="PIRNR038895"/>
    </source>
</evidence>
<dbReference type="AlphaFoldDB" id="A0A9X0AWS9"/>
<accession>A0A9X0AWS9</accession>
<evidence type="ECO:0000313" key="21">
    <source>
        <dbReference type="Proteomes" id="UP001152300"/>
    </source>
</evidence>
<dbReference type="InterPro" id="IPR023600">
    <property type="entry name" value="Folylpolyglutamate_synth_euk"/>
</dbReference>
<keyword evidence="6" id="KW-0963">Cytoplasm</keyword>
<dbReference type="GO" id="GO:0005759">
    <property type="term" value="C:mitochondrial matrix"/>
    <property type="evidence" value="ECO:0007669"/>
    <property type="project" value="UniProtKB-SubCell"/>
</dbReference>
<evidence type="ECO:0000256" key="2">
    <source>
        <dbReference type="ARBA" id="ARBA00004305"/>
    </source>
</evidence>
<keyword evidence="13 19" id="KW-0460">Magnesium</keyword>
<evidence type="ECO:0000313" key="20">
    <source>
        <dbReference type="EMBL" id="KAJ8070392.1"/>
    </source>
</evidence>
<evidence type="ECO:0000256" key="7">
    <source>
        <dbReference type="ARBA" id="ARBA00022563"/>
    </source>
</evidence>
<keyword evidence="10 18" id="KW-0547">Nucleotide-binding</keyword>
<feature type="binding site" evidence="18">
    <location>
        <position position="382"/>
    </location>
    <ligand>
        <name>ATP</name>
        <dbReference type="ChEBI" id="CHEBI:30616"/>
    </ligand>
</feature>
<dbReference type="GO" id="GO:0004326">
    <property type="term" value="F:tetrahydrofolylpolyglutamate synthase activity"/>
    <property type="evidence" value="ECO:0007669"/>
    <property type="project" value="UniProtKB-EC"/>
</dbReference>
<organism evidence="20 21">
    <name type="scientific">Sclerotinia nivalis</name>
    <dbReference type="NCBI Taxonomy" id="352851"/>
    <lineage>
        <taxon>Eukaryota</taxon>
        <taxon>Fungi</taxon>
        <taxon>Dikarya</taxon>
        <taxon>Ascomycota</taxon>
        <taxon>Pezizomycotina</taxon>
        <taxon>Leotiomycetes</taxon>
        <taxon>Helotiales</taxon>
        <taxon>Sclerotiniaceae</taxon>
        <taxon>Sclerotinia</taxon>
    </lineage>
</organism>
<dbReference type="GO" id="GO:0005743">
    <property type="term" value="C:mitochondrial inner membrane"/>
    <property type="evidence" value="ECO:0007669"/>
    <property type="project" value="UniProtKB-SubCell"/>
</dbReference>
<dbReference type="SUPFAM" id="SSF53623">
    <property type="entry name" value="MurD-like peptide ligases, catalytic domain"/>
    <property type="match status" value="1"/>
</dbReference>
<feature type="binding site" evidence="19">
    <location>
        <position position="228"/>
    </location>
    <ligand>
        <name>Mg(2+)</name>
        <dbReference type="ChEBI" id="CHEBI:18420"/>
        <label>2</label>
    </ligand>
</feature>
<evidence type="ECO:0000256" key="3">
    <source>
        <dbReference type="ARBA" id="ARBA00004496"/>
    </source>
</evidence>
<evidence type="ECO:0000256" key="8">
    <source>
        <dbReference type="ARBA" id="ARBA00022598"/>
    </source>
</evidence>
<dbReference type="Gene3D" id="3.90.190.20">
    <property type="entry name" value="Mur ligase, C-terminal domain"/>
    <property type="match status" value="1"/>
</dbReference>
<sequence>MSMSLMFPRLLRNVAAEPFLRARSFQHHIRFSSRMASKGRSYEDAIALLDALQSNRTIVSSISKTSKDMNMYAIPEMLEWTRKAGYETGDFSRRGLKCIHVAGTKGKGSVCAMIDNILRQYRCEESDVGVVVPGDTKRKGLGKIGLYTSPHLMTVRERIRIDGSPISEPLFARYFFELWDRFSDASSVSTTPHSNPTSSDTKPGYFRYLTIMALHTFMEESVETAIMECGIGGEYDSTNILPAEAVTTTAITKLGIDHVGMLGDTIDKIAWHKAGIMKKNIPCFTSPQLQAAQSVLENRAKEIGVKLEVVNRHSGFDNGTIELGTEGDFQKDNASLAMAVAASHLQDLCIQDVPTPSGLFTLEQPIPGQILEGIKTAKWAGRCEVVVTGNITWFIDGAHTVDSIKETGHWYASKLNQAAAEGDSPTKSMLIFNQQDRDPGILIRTLLENIHISFRAFDFAAFCTNIPFKSEGVDKGIIDLSQQESASKLYSSLDRSPMCMEYASIEEAVELVHRVSEDEERFFVLVTGSLHLVGGLMKVLEYQSKKEGEVQKLSQ</sequence>
<keyword evidence="7 17" id="KW-0554">One-carbon metabolism</keyword>
<dbReference type="PROSITE" id="PS01012">
    <property type="entry name" value="FOLYLPOLYGLU_SYNT_2"/>
    <property type="match status" value="1"/>
</dbReference>
<comment type="catalytic activity">
    <reaction evidence="16 17">
        <text>(6S)-5,6,7,8-tetrahydrofolyl-(gamma-L-Glu)(n) + L-glutamate + ATP = (6S)-5,6,7,8-tetrahydrofolyl-(gamma-L-Glu)(n+1) + ADP + phosphate + H(+)</text>
        <dbReference type="Rhea" id="RHEA:10580"/>
        <dbReference type="Rhea" id="RHEA-COMP:14738"/>
        <dbReference type="Rhea" id="RHEA-COMP:14740"/>
        <dbReference type="ChEBI" id="CHEBI:15378"/>
        <dbReference type="ChEBI" id="CHEBI:29985"/>
        <dbReference type="ChEBI" id="CHEBI:30616"/>
        <dbReference type="ChEBI" id="CHEBI:43474"/>
        <dbReference type="ChEBI" id="CHEBI:141005"/>
        <dbReference type="ChEBI" id="CHEBI:456216"/>
        <dbReference type="EC" id="6.3.2.17"/>
    </reaction>
</comment>
<keyword evidence="15" id="KW-0472">Membrane</keyword>
<evidence type="ECO:0000256" key="4">
    <source>
        <dbReference type="ARBA" id="ARBA00005150"/>
    </source>
</evidence>
<evidence type="ECO:0000256" key="18">
    <source>
        <dbReference type="PIRSR" id="PIRSR038895-1"/>
    </source>
</evidence>
<evidence type="ECO:0000256" key="19">
    <source>
        <dbReference type="PIRSR" id="PIRSR038895-2"/>
    </source>
</evidence>
<evidence type="ECO:0000256" key="13">
    <source>
        <dbReference type="ARBA" id="ARBA00022842"/>
    </source>
</evidence>
<keyword evidence="21" id="KW-1185">Reference proteome</keyword>
<dbReference type="InterPro" id="IPR018109">
    <property type="entry name" value="Folylpolyglutamate_synth_CS"/>
</dbReference>
<reference evidence="20" key="1">
    <citation type="submission" date="2022-11" db="EMBL/GenBank/DDBJ databases">
        <title>Genome Resource of Sclerotinia nivalis Strain SnTB1, a Plant Pathogen Isolated from American Ginseng.</title>
        <authorList>
            <person name="Fan S."/>
        </authorList>
    </citation>
    <scope>NUCLEOTIDE SEQUENCE</scope>
    <source>
        <strain evidence="20">SnTB1</strain>
    </source>
</reference>
<evidence type="ECO:0000256" key="16">
    <source>
        <dbReference type="ARBA" id="ARBA00047493"/>
    </source>
</evidence>
<keyword evidence="9 19" id="KW-0479">Metal-binding</keyword>
<proteinExistence type="inferred from homology"/>
<dbReference type="NCBIfam" id="TIGR01499">
    <property type="entry name" value="folC"/>
    <property type="match status" value="1"/>
</dbReference>
<keyword evidence="14" id="KW-0496">Mitochondrion</keyword>
<feature type="binding site" evidence="19">
    <location>
        <position position="149"/>
    </location>
    <ligand>
        <name>Mg(2+)</name>
        <dbReference type="ChEBI" id="CHEBI:18420"/>
        <label>1</label>
    </ligand>
</feature>
<evidence type="ECO:0000256" key="5">
    <source>
        <dbReference type="ARBA" id="ARBA00008276"/>
    </source>
</evidence>
<dbReference type="Gene3D" id="3.40.1190.10">
    <property type="entry name" value="Mur-like, catalytic domain"/>
    <property type="match status" value="1"/>
</dbReference>
<dbReference type="PIRSF" id="PIRSF038895">
    <property type="entry name" value="FPGS"/>
    <property type="match status" value="1"/>
</dbReference>
<comment type="cofactor">
    <cofactor evidence="17">
        <name>a monovalent cation</name>
        <dbReference type="ChEBI" id="CHEBI:60242"/>
    </cofactor>
    <text evidence="17">A monovalent cation.</text>
</comment>
<keyword evidence="8 17" id="KW-0436">Ligase</keyword>
<dbReference type="InterPro" id="IPR036615">
    <property type="entry name" value="Mur_ligase_C_dom_sf"/>
</dbReference>
<dbReference type="EMBL" id="JAPEIS010000001">
    <property type="protein sequence ID" value="KAJ8070392.1"/>
    <property type="molecule type" value="Genomic_DNA"/>
</dbReference>
<dbReference type="EC" id="6.3.2.17" evidence="17"/>
<evidence type="ECO:0000256" key="14">
    <source>
        <dbReference type="ARBA" id="ARBA00023128"/>
    </source>
</evidence>
<feature type="binding site" evidence="18">
    <location>
        <position position="396"/>
    </location>
    <ligand>
        <name>ATP</name>
        <dbReference type="ChEBI" id="CHEBI:30616"/>
    </ligand>
</feature>
<evidence type="ECO:0000256" key="9">
    <source>
        <dbReference type="ARBA" id="ARBA00022723"/>
    </source>
</evidence>
<comment type="function">
    <text evidence="17">Catalyzes conversion of folates to polyglutamate derivatives allowing concentration of folate compounds in the cell and the intracellular retention of these cofactors, which are important substrates for most of the folate-dependent enzymes that are involved in one-carbon transfer reactions involved in purine, pyrimidine and amino acid synthesis.</text>
</comment>
<dbReference type="GO" id="GO:0006730">
    <property type="term" value="P:one-carbon metabolic process"/>
    <property type="evidence" value="ECO:0007669"/>
    <property type="project" value="UniProtKB-KW"/>
</dbReference>
<dbReference type="GO" id="GO:0046872">
    <property type="term" value="F:metal ion binding"/>
    <property type="evidence" value="ECO:0007669"/>
    <property type="project" value="UniProtKB-KW"/>
</dbReference>
<evidence type="ECO:0000256" key="11">
    <source>
        <dbReference type="ARBA" id="ARBA00022792"/>
    </source>
</evidence>
<keyword evidence="11" id="KW-0999">Mitochondrion inner membrane</keyword>
<dbReference type="PANTHER" id="PTHR11136">
    <property type="entry name" value="FOLYLPOLYGLUTAMATE SYNTHASE-RELATED"/>
    <property type="match status" value="1"/>
</dbReference>
<evidence type="ECO:0000256" key="15">
    <source>
        <dbReference type="ARBA" id="ARBA00023136"/>
    </source>
</evidence>
<dbReference type="OrthoDB" id="5212574at2759"/>
<dbReference type="InterPro" id="IPR036565">
    <property type="entry name" value="Mur-like_cat_sf"/>
</dbReference>
<name>A0A9X0AWS9_9HELO</name>
<evidence type="ECO:0000256" key="6">
    <source>
        <dbReference type="ARBA" id="ARBA00022490"/>
    </source>
</evidence>
<evidence type="ECO:0000256" key="10">
    <source>
        <dbReference type="ARBA" id="ARBA00022741"/>
    </source>
</evidence>
<dbReference type="GO" id="GO:0005829">
    <property type="term" value="C:cytosol"/>
    <property type="evidence" value="ECO:0007669"/>
    <property type="project" value="TreeGrafter"/>
</dbReference>
<dbReference type="InterPro" id="IPR001645">
    <property type="entry name" value="Folylpolyglutamate_synth"/>
</dbReference>
<protein>
    <recommendedName>
        <fullName evidence="17">Folylpolyglutamate synthase</fullName>
        <ecNumber evidence="17">6.3.2.17</ecNumber>
    </recommendedName>
    <alternativeName>
        <fullName evidence="17">Folylpoly-gamma-glutamate synthetase</fullName>
    </alternativeName>
    <alternativeName>
        <fullName evidence="17">Tetrahydrofolylpolyglutamate synthase</fullName>
    </alternativeName>
</protein>